<dbReference type="PRINTS" id="PR00081">
    <property type="entry name" value="GDHRDH"/>
</dbReference>
<gene>
    <name evidence="2" type="ORF">RM609_24180</name>
</gene>
<dbReference type="RefSeq" id="WP_311613646.1">
    <property type="nucleotide sequence ID" value="NZ_JAVRFI010000018.1"/>
</dbReference>
<dbReference type="EMBL" id="JAVRFI010000018">
    <property type="protein sequence ID" value="MDT0452159.1"/>
    <property type="molecule type" value="Genomic_DNA"/>
</dbReference>
<proteinExistence type="inferred from homology"/>
<comment type="similarity">
    <text evidence="1">Belongs to the short-chain dehydrogenases/reductases (SDR) family.</text>
</comment>
<dbReference type="Gene3D" id="3.40.50.720">
    <property type="entry name" value="NAD(P)-binding Rossmann-like Domain"/>
    <property type="match status" value="1"/>
</dbReference>
<dbReference type="CDD" id="cd05233">
    <property type="entry name" value="SDR_c"/>
    <property type="match status" value="1"/>
</dbReference>
<dbReference type="Proteomes" id="UP001180531">
    <property type="component" value="Unassembled WGS sequence"/>
</dbReference>
<evidence type="ECO:0000313" key="3">
    <source>
        <dbReference type="Proteomes" id="UP001180531"/>
    </source>
</evidence>
<evidence type="ECO:0000256" key="1">
    <source>
        <dbReference type="ARBA" id="ARBA00006484"/>
    </source>
</evidence>
<accession>A0ABU2SW61</accession>
<keyword evidence="2" id="KW-0560">Oxidoreductase</keyword>
<dbReference type="InterPro" id="IPR020904">
    <property type="entry name" value="Sc_DH/Rdtase_CS"/>
</dbReference>
<dbReference type="InterPro" id="IPR036291">
    <property type="entry name" value="NAD(P)-bd_dom_sf"/>
</dbReference>
<dbReference type="PANTHER" id="PTHR42760:SF40">
    <property type="entry name" value="3-OXOACYL-[ACYL-CARRIER-PROTEIN] REDUCTASE, CHLOROPLASTIC"/>
    <property type="match status" value="1"/>
</dbReference>
<dbReference type="InterPro" id="IPR002347">
    <property type="entry name" value="SDR_fam"/>
</dbReference>
<dbReference type="PROSITE" id="PS00061">
    <property type="entry name" value="ADH_SHORT"/>
    <property type="match status" value="1"/>
</dbReference>
<dbReference type="PANTHER" id="PTHR42760">
    <property type="entry name" value="SHORT-CHAIN DEHYDROGENASES/REDUCTASES FAMILY MEMBER"/>
    <property type="match status" value="1"/>
</dbReference>
<organism evidence="2 3">
    <name type="scientific">Streptomyces hesseae</name>
    <dbReference type="NCBI Taxonomy" id="3075519"/>
    <lineage>
        <taxon>Bacteria</taxon>
        <taxon>Bacillati</taxon>
        <taxon>Actinomycetota</taxon>
        <taxon>Actinomycetes</taxon>
        <taxon>Kitasatosporales</taxon>
        <taxon>Streptomycetaceae</taxon>
        <taxon>Streptomyces</taxon>
    </lineage>
</organism>
<dbReference type="PRINTS" id="PR00080">
    <property type="entry name" value="SDRFAMILY"/>
</dbReference>
<dbReference type="Pfam" id="PF13561">
    <property type="entry name" value="adh_short_C2"/>
    <property type="match status" value="1"/>
</dbReference>
<comment type="caution">
    <text evidence="2">The sequence shown here is derived from an EMBL/GenBank/DDBJ whole genome shotgun (WGS) entry which is preliminary data.</text>
</comment>
<dbReference type="NCBIfam" id="NF005559">
    <property type="entry name" value="PRK07231.1"/>
    <property type="match status" value="1"/>
</dbReference>
<protein>
    <submittedName>
        <fullName evidence="2">Glucose 1-dehydrogenase</fullName>
        <ecNumber evidence="2">1.1.1.47</ecNumber>
    </submittedName>
</protein>
<evidence type="ECO:0000313" key="2">
    <source>
        <dbReference type="EMBL" id="MDT0452159.1"/>
    </source>
</evidence>
<keyword evidence="3" id="KW-1185">Reference proteome</keyword>
<dbReference type="GO" id="GO:0047936">
    <property type="term" value="F:glucose 1-dehydrogenase [NAD(P)+] activity"/>
    <property type="evidence" value="ECO:0007669"/>
    <property type="project" value="UniProtKB-EC"/>
</dbReference>
<dbReference type="SUPFAM" id="SSF51735">
    <property type="entry name" value="NAD(P)-binding Rossmann-fold domains"/>
    <property type="match status" value="1"/>
</dbReference>
<dbReference type="EC" id="1.1.1.47" evidence="2"/>
<sequence>MTLNIAGAARFDGKVALITGGATGMGFATAQLFLAEGAKVVITGRSEDRLKLAAERLDGGDRLLTVAADVSKPADLARLTDEVRERFGHLDVVFANAGVGVFKRIEEFTEEDVDYVVDANFKGVFYTVQSSLPLLRDGGSIVINASWTLHRGLAIGSLYAATKAAAANLAKTLASDLADRRIRVNSVSPGYIDTDMFRESVPTTEAREDSAAQSVQKRVGTPEEVASTVAFLASDAAAFVNGVDLLVDGGVVNAIPA</sequence>
<reference evidence="2" key="1">
    <citation type="submission" date="2024-05" db="EMBL/GenBank/DDBJ databases">
        <title>30 novel species of actinomycetes from the DSMZ collection.</title>
        <authorList>
            <person name="Nouioui I."/>
        </authorList>
    </citation>
    <scope>NUCLEOTIDE SEQUENCE</scope>
    <source>
        <strain evidence="2">DSM 40473</strain>
    </source>
</reference>
<name>A0ABU2SW61_9ACTN</name>